<reference evidence="2 3" key="1">
    <citation type="submission" date="2018-06" db="EMBL/GenBank/DDBJ databases">
        <authorList>
            <consortium name="Pathogen Informatics"/>
            <person name="Doyle S."/>
        </authorList>
    </citation>
    <scope>NUCLEOTIDE SEQUENCE [LARGE SCALE GENOMIC DNA]</scope>
    <source>
        <strain evidence="2 3">NCTC8081</strain>
    </source>
</reference>
<evidence type="ECO:0000313" key="3">
    <source>
        <dbReference type="Proteomes" id="UP000250234"/>
    </source>
</evidence>
<dbReference type="InterPro" id="IPR001005">
    <property type="entry name" value="SANT/Myb"/>
</dbReference>
<organism evidence="2 3">
    <name type="scientific">Clostridium perfringens</name>
    <dbReference type="NCBI Taxonomy" id="1502"/>
    <lineage>
        <taxon>Bacteria</taxon>
        <taxon>Bacillati</taxon>
        <taxon>Bacillota</taxon>
        <taxon>Clostridia</taxon>
        <taxon>Eubacteriales</taxon>
        <taxon>Clostridiaceae</taxon>
        <taxon>Clostridium</taxon>
    </lineage>
</organism>
<dbReference type="Proteomes" id="UP000250234">
    <property type="component" value="Unassembled WGS sequence"/>
</dbReference>
<dbReference type="AlphaFoldDB" id="A0A2X3C4B1"/>
<dbReference type="EMBL" id="UAWO01000002">
    <property type="protein sequence ID" value="SQC06666.1"/>
    <property type="molecule type" value="Genomic_DNA"/>
</dbReference>
<feature type="domain" description="Myb-like" evidence="1">
    <location>
        <begin position="148"/>
        <end position="195"/>
    </location>
</feature>
<dbReference type="SMART" id="SM00717">
    <property type="entry name" value="SANT"/>
    <property type="match status" value="2"/>
</dbReference>
<feature type="domain" description="Myb-like" evidence="1">
    <location>
        <begin position="2"/>
        <end position="47"/>
    </location>
</feature>
<gene>
    <name evidence="2" type="ORF">NCTC8081_00779</name>
</gene>
<sequence length="246" mass="29233">MAGRIWTEEDINYLREKWGLVSVDVIAKKLNRTVISVRKKASYLKLGKWIDNIQYIKFRELIMALGYSESGYCYLKKKFKLLNFPMISKKVSKMKIEVVDIEEFWKWAEKNKSELNFANFNEGVLGKEPNWVKEKRKSDQINPAKVNVKKRWTKEEDNLLIAKVKSNTYTYKMISEDLFRTESAIKRRLMDLNVPYRPIPEGWKPWSEEEENKAIMLREKGYDCFAIGRILGRTQMSVDDKLRSYF</sequence>
<evidence type="ECO:0000313" key="2">
    <source>
        <dbReference type="EMBL" id="SQC06666.1"/>
    </source>
</evidence>
<protein>
    <submittedName>
        <fullName evidence="2">Phage protein</fullName>
    </submittedName>
</protein>
<name>A0A2X3C4B1_CLOPF</name>
<accession>A0A2X3C4B1</accession>
<evidence type="ECO:0000259" key="1">
    <source>
        <dbReference type="SMART" id="SM00717"/>
    </source>
</evidence>
<dbReference type="RefSeq" id="WP_111945422.1">
    <property type="nucleotide sequence ID" value="NZ_JARVVB010000001.1"/>
</dbReference>
<proteinExistence type="predicted"/>